<gene>
    <name evidence="1" type="ORF">EPR50_G00198860</name>
</gene>
<keyword evidence="2" id="KW-1185">Reference proteome</keyword>
<evidence type="ECO:0000313" key="1">
    <source>
        <dbReference type="EMBL" id="TDG99807.1"/>
    </source>
</evidence>
<proteinExistence type="predicted"/>
<dbReference type="Proteomes" id="UP000295070">
    <property type="component" value="Chromosome 19"/>
</dbReference>
<sequence>MPHSADFCCRQSRSSTPPPCPKTTMFYWSHGHPLPDTSLLRSLRVRVEHLNMNCRVVACTRHGLPGLVGIFRFQVVHELHRGGVGGQLQRPLAAGLQLKGDVDGPVDGQAQAVNADLPVTPTFQQLLTACQLSPEVSLHVDVDVVPSLWEFPGEALPQGVLHWVHLDSRRGGVSVHWACLDRGHSWAAWLGHVSQ</sequence>
<accession>A0A484CDI4</accession>
<dbReference type="AlphaFoldDB" id="A0A484CDI4"/>
<protein>
    <submittedName>
        <fullName evidence="1">Uncharacterized protein</fullName>
    </submittedName>
</protein>
<reference evidence="1 2" key="1">
    <citation type="submission" date="2019-01" db="EMBL/GenBank/DDBJ databases">
        <title>A chromosome-scale genome assembly of the yellow perch, Perca flavescens.</title>
        <authorList>
            <person name="Feron R."/>
            <person name="Morvezen R."/>
            <person name="Bestin A."/>
            <person name="Haffray P."/>
            <person name="Klopp C."/>
            <person name="Zahm M."/>
            <person name="Cabau C."/>
            <person name="Roques C."/>
            <person name="Donnadieu C."/>
            <person name="Bouchez O."/>
            <person name="Christie M."/>
            <person name="Larson W."/>
            <person name="Guiguen Y."/>
        </authorList>
    </citation>
    <scope>NUCLEOTIDE SEQUENCE [LARGE SCALE GENOMIC DNA]</scope>
    <source>
        <strain evidence="1">YP-PL-M2</strain>
        <tissue evidence="1">Blood</tissue>
    </source>
</reference>
<organism evidence="1 2">
    <name type="scientific">Perca flavescens</name>
    <name type="common">American yellow perch</name>
    <name type="synonym">Morone flavescens</name>
    <dbReference type="NCBI Taxonomy" id="8167"/>
    <lineage>
        <taxon>Eukaryota</taxon>
        <taxon>Metazoa</taxon>
        <taxon>Chordata</taxon>
        <taxon>Craniata</taxon>
        <taxon>Vertebrata</taxon>
        <taxon>Euteleostomi</taxon>
        <taxon>Actinopterygii</taxon>
        <taxon>Neopterygii</taxon>
        <taxon>Teleostei</taxon>
        <taxon>Neoteleostei</taxon>
        <taxon>Acanthomorphata</taxon>
        <taxon>Eupercaria</taxon>
        <taxon>Perciformes</taxon>
        <taxon>Percoidei</taxon>
        <taxon>Percidae</taxon>
        <taxon>Percinae</taxon>
        <taxon>Perca</taxon>
    </lineage>
</organism>
<name>A0A484CDI4_PERFV</name>
<comment type="caution">
    <text evidence="1">The sequence shown here is derived from an EMBL/GenBank/DDBJ whole genome shotgun (WGS) entry which is preliminary data.</text>
</comment>
<evidence type="ECO:0000313" key="2">
    <source>
        <dbReference type="Proteomes" id="UP000295070"/>
    </source>
</evidence>
<dbReference type="EMBL" id="SCKG01000019">
    <property type="protein sequence ID" value="TDG99807.1"/>
    <property type="molecule type" value="Genomic_DNA"/>
</dbReference>